<evidence type="ECO:0000313" key="6">
    <source>
        <dbReference type="Proteomes" id="UP000267096"/>
    </source>
</evidence>
<dbReference type="EMBL" id="UYRR01014987">
    <property type="protein sequence ID" value="VDK27594.1"/>
    <property type="molecule type" value="Genomic_DNA"/>
</dbReference>
<dbReference type="Proteomes" id="UP000267096">
    <property type="component" value="Unassembled WGS sequence"/>
</dbReference>
<gene>
    <name evidence="5" type="ORF">ASIM_LOCUS6704</name>
</gene>
<evidence type="ECO:0000256" key="3">
    <source>
        <dbReference type="PROSITE-ProRule" id="PRU00043"/>
    </source>
</evidence>
<dbReference type="InterPro" id="IPR015919">
    <property type="entry name" value="Cadherin-like_sf"/>
</dbReference>
<dbReference type="PROSITE" id="PS50268">
    <property type="entry name" value="CADHERIN_2"/>
    <property type="match status" value="1"/>
</dbReference>
<keyword evidence="1" id="KW-0812">Transmembrane</keyword>
<dbReference type="Pfam" id="PF00028">
    <property type="entry name" value="Cadherin"/>
    <property type="match status" value="1"/>
</dbReference>
<evidence type="ECO:0000313" key="7">
    <source>
        <dbReference type="WBParaSite" id="ASIM_0000692601-mRNA-1"/>
    </source>
</evidence>
<sequence>MSFSLISVIAVNDKNLTDWASVKVHLLNGNRNPPRITSSSCGNLTVPENTRIDQLTRIFAVDSDEGDDALVKFNIVAGNENNTFSINQSTGIVSCRELDREQKSEYFLVITAEDYGVPARAVS</sequence>
<dbReference type="SMART" id="SM00112">
    <property type="entry name" value="CA"/>
    <property type="match status" value="1"/>
</dbReference>
<evidence type="ECO:0000313" key="5">
    <source>
        <dbReference type="EMBL" id="VDK27594.1"/>
    </source>
</evidence>
<evidence type="ECO:0000256" key="2">
    <source>
        <dbReference type="ARBA" id="ARBA00022989"/>
    </source>
</evidence>
<dbReference type="GO" id="GO:0005509">
    <property type="term" value="F:calcium ion binding"/>
    <property type="evidence" value="ECO:0007669"/>
    <property type="project" value="UniProtKB-UniRule"/>
</dbReference>
<dbReference type="InterPro" id="IPR002126">
    <property type="entry name" value="Cadherin-like_dom"/>
</dbReference>
<dbReference type="Gene3D" id="2.60.40.60">
    <property type="entry name" value="Cadherins"/>
    <property type="match status" value="1"/>
</dbReference>
<dbReference type="OrthoDB" id="6252479at2759"/>
<proteinExistence type="predicted"/>
<dbReference type="AlphaFoldDB" id="A0A0M3JH16"/>
<evidence type="ECO:0000259" key="4">
    <source>
        <dbReference type="PROSITE" id="PS50268"/>
    </source>
</evidence>
<organism evidence="7">
    <name type="scientific">Anisakis simplex</name>
    <name type="common">Herring worm</name>
    <dbReference type="NCBI Taxonomy" id="6269"/>
    <lineage>
        <taxon>Eukaryota</taxon>
        <taxon>Metazoa</taxon>
        <taxon>Ecdysozoa</taxon>
        <taxon>Nematoda</taxon>
        <taxon>Chromadorea</taxon>
        <taxon>Rhabditida</taxon>
        <taxon>Spirurina</taxon>
        <taxon>Ascaridomorpha</taxon>
        <taxon>Ascaridoidea</taxon>
        <taxon>Anisakidae</taxon>
        <taxon>Anisakis</taxon>
        <taxon>Anisakis simplex complex</taxon>
    </lineage>
</organism>
<dbReference type="PANTHER" id="PTHR24026">
    <property type="entry name" value="FAT ATYPICAL CADHERIN-RELATED"/>
    <property type="match status" value="1"/>
</dbReference>
<keyword evidence="6" id="KW-1185">Reference proteome</keyword>
<name>A0A0M3JH16_ANISI</name>
<accession>A0A0M3JH16</accession>
<feature type="domain" description="Cadherin" evidence="4">
    <location>
        <begin position="38"/>
        <end position="118"/>
    </location>
</feature>
<evidence type="ECO:0000256" key="1">
    <source>
        <dbReference type="ARBA" id="ARBA00022692"/>
    </source>
</evidence>
<keyword evidence="3" id="KW-0106">Calcium</keyword>
<dbReference type="PANTHER" id="PTHR24026:SF126">
    <property type="entry name" value="PROTOCADHERIN FAT 4"/>
    <property type="match status" value="1"/>
</dbReference>
<keyword evidence="2" id="KW-1133">Transmembrane helix</keyword>
<dbReference type="GO" id="GO:0007156">
    <property type="term" value="P:homophilic cell adhesion via plasma membrane adhesion molecules"/>
    <property type="evidence" value="ECO:0007669"/>
    <property type="project" value="InterPro"/>
</dbReference>
<dbReference type="WBParaSite" id="ASIM_0000692601-mRNA-1">
    <property type="protein sequence ID" value="ASIM_0000692601-mRNA-1"/>
    <property type="gene ID" value="ASIM_0000692601"/>
</dbReference>
<dbReference type="SUPFAM" id="SSF49313">
    <property type="entry name" value="Cadherin-like"/>
    <property type="match status" value="1"/>
</dbReference>
<dbReference type="CDD" id="cd11304">
    <property type="entry name" value="Cadherin_repeat"/>
    <property type="match status" value="1"/>
</dbReference>
<dbReference type="GO" id="GO:0005886">
    <property type="term" value="C:plasma membrane"/>
    <property type="evidence" value="ECO:0007669"/>
    <property type="project" value="UniProtKB-SubCell"/>
</dbReference>
<reference evidence="7" key="1">
    <citation type="submission" date="2017-02" db="UniProtKB">
        <authorList>
            <consortium name="WormBaseParasite"/>
        </authorList>
    </citation>
    <scope>IDENTIFICATION</scope>
</reference>
<keyword evidence="2" id="KW-0472">Membrane</keyword>
<protein>
    <submittedName>
        <fullName evidence="7">Protocadherin-23 (inferred by orthology to a human protein)</fullName>
    </submittedName>
</protein>
<reference evidence="5 6" key="2">
    <citation type="submission" date="2018-11" db="EMBL/GenBank/DDBJ databases">
        <authorList>
            <consortium name="Pathogen Informatics"/>
        </authorList>
    </citation>
    <scope>NUCLEOTIDE SEQUENCE [LARGE SCALE GENOMIC DNA]</scope>
</reference>